<evidence type="ECO:0000256" key="7">
    <source>
        <dbReference type="RuleBase" id="RU000416"/>
    </source>
</evidence>
<dbReference type="OrthoDB" id="9813719at2"/>
<sequence>MKKRTIISLFSGGGGLDIGFHSKGFHNAVCVESNPIMCETLKLNNLSDNIICDEIQNVTNEVLLSKTNLKEHEADIVLGGPPCPAFSKSRFYRKEMTHGTDDPSFQTVKEYFRVVECFKPKMFVFENVHTFAAKRQKGALEYVLETGNKLGYKVKYQILNAADYGVPQKRERIIIVGTKGDSEFNFPSPTHRNPDKFDKDNQHLPIWKTAGEAISDLDSPENDAKLPGHFAGGKDHDLLYDIPPGQNYLFYTEKRGHPNPKFKWRSRYWSFLLKLSPDLPSWTIQARRSNNMGPLHWRNRILTIDEVKRLQTFPDDYQLSGSTENQWRQIGNAVSPLLAEAIAHEVNITLDSYSKKQKLDCESQLKLEIA</sequence>
<dbReference type="GO" id="GO:0032259">
    <property type="term" value="P:methylation"/>
    <property type="evidence" value="ECO:0007669"/>
    <property type="project" value="UniProtKB-KW"/>
</dbReference>
<reference evidence="9 10" key="1">
    <citation type="submission" date="2018-08" db="EMBL/GenBank/DDBJ databases">
        <title>Thalassotalea euphylliae genome.</title>
        <authorList>
            <person name="Summers S."/>
            <person name="Rice S.A."/>
            <person name="Freckelton M.L."/>
            <person name="Nedved B.T."/>
            <person name="Hadfield M.G."/>
        </authorList>
    </citation>
    <scope>NUCLEOTIDE SEQUENCE [LARGE SCALE GENOMIC DNA]</scope>
    <source>
        <strain evidence="9 10">H2</strain>
    </source>
</reference>
<dbReference type="PRINTS" id="PR00105">
    <property type="entry name" value="C5METTRFRASE"/>
</dbReference>
<evidence type="ECO:0000256" key="8">
    <source>
        <dbReference type="RuleBase" id="RU000417"/>
    </source>
</evidence>
<comment type="caution">
    <text evidence="9">The sequence shown here is derived from an EMBL/GenBank/DDBJ whole genome shotgun (WGS) entry which is preliminary data.</text>
</comment>
<keyword evidence="2 6" id="KW-0808">Transferase</keyword>
<evidence type="ECO:0000256" key="2">
    <source>
        <dbReference type="ARBA" id="ARBA00022679"/>
    </source>
</evidence>
<gene>
    <name evidence="9" type="ORF">DXX92_04555</name>
</gene>
<keyword evidence="1 6" id="KW-0489">Methyltransferase</keyword>
<keyword evidence="4" id="KW-0680">Restriction system</keyword>
<dbReference type="InterPro" id="IPR031303">
    <property type="entry name" value="C5_meth_CS"/>
</dbReference>
<dbReference type="InterPro" id="IPR050390">
    <property type="entry name" value="C5-Methyltransferase"/>
</dbReference>
<protein>
    <recommendedName>
        <fullName evidence="8">Cytosine-specific methyltransferase</fullName>
        <ecNumber evidence="8">2.1.1.37</ecNumber>
    </recommendedName>
</protein>
<dbReference type="GO" id="GO:0044027">
    <property type="term" value="P:negative regulation of gene expression via chromosomal CpG island methylation"/>
    <property type="evidence" value="ECO:0007669"/>
    <property type="project" value="TreeGrafter"/>
</dbReference>
<dbReference type="InterPro" id="IPR029063">
    <property type="entry name" value="SAM-dependent_MTases_sf"/>
</dbReference>
<evidence type="ECO:0000256" key="4">
    <source>
        <dbReference type="ARBA" id="ARBA00022747"/>
    </source>
</evidence>
<proteinExistence type="inferred from homology"/>
<evidence type="ECO:0000256" key="5">
    <source>
        <dbReference type="ARBA" id="ARBA00047422"/>
    </source>
</evidence>
<evidence type="ECO:0000313" key="10">
    <source>
        <dbReference type="Proteomes" id="UP000256999"/>
    </source>
</evidence>
<evidence type="ECO:0000256" key="3">
    <source>
        <dbReference type="ARBA" id="ARBA00022691"/>
    </source>
</evidence>
<dbReference type="Pfam" id="PF00145">
    <property type="entry name" value="DNA_methylase"/>
    <property type="match status" value="1"/>
</dbReference>
<dbReference type="Gene3D" id="3.90.120.10">
    <property type="entry name" value="DNA Methylase, subunit A, domain 2"/>
    <property type="match status" value="1"/>
</dbReference>
<dbReference type="PANTHER" id="PTHR10629:SF52">
    <property type="entry name" value="DNA (CYTOSINE-5)-METHYLTRANSFERASE 1"/>
    <property type="match status" value="1"/>
</dbReference>
<dbReference type="NCBIfam" id="TIGR00675">
    <property type="entry name" value="dcm"/>
    <property type="match status" value="1"/>
</dbReference>
<dbReference type="PROSITE" id="PS00094">
    <property type="entry name" value="C5_MTASE_1"/>
    <property type="match status" value="1"/>
</dbReference>
<dbReference type="GO" id="GO:0003886">
    <property type="term" value="F:DNA (cytosine-5-)-methyltransferase activity"/>
    <property type="evidence" value="ECO:0007669"/>
    <property type="project" value="UniProtKB-EC"/>
</dbReference>
<dbReference type="InterPro" id="IPR001525">
    <property type="entry name" value="C5_MeTfrase"/>
</dbReference>
<accession>A0A3E0UD94</accession>
<dbReference type="PANTHER" id="PTHR10629">
    <property type="entry name" value="CYTOSINE-SPECIFIC METHYLTRANSFERASE"/>
    <property type="match status" value="1"/>
</dbReference>
<dbReference type="EMBL" id="QUOV01000001">
    <property type="protein sequence ID" value="REL34684.1"/>
    <property type="molecule type" value="Genomic_DNA"/>
</dbReference>
<dbReference type="AlphaFoldDB" id="A0A3E0UD94"/>
<name>A0A3E0UD94_9GAMM</name>
<dbReference type="GO" id="GO:0009307">
    <property type="term" value="P:DNA restriction-modification system"/>
    <property type="evidence" value="ECO:0007669"/>
    <property type="project" value="UniProtKB-KW"/>
</dbReference>
<organism evidence="9 10">
    <name type="scientific">Thalassotalea euphylliae</name>
    <dbReference type="NCBI Taxonomy" id="1655234"/>
    <lineage>
        <taxon>Bacteria</taxon>
        <taxon>Pseudomonadati</taxon>
        <taxon>Pseudomonadota</taxon>
        <taxon>Gammaproteobacteria</taxon>
        <taxon>Alteromonadales</taxon>
        <taxon>Colwelliaceae</taxon>
        <taxon>Thalassotalea</taxon>
    </lineage>
</organism>
<dbReference type="InterPro" id="IPR018117">
    <property type="entry name" value="C5_DNA_meth_AS"/>
</dbReference>
<evidence type="ECO:0000313" key="9">
    <source>
        <dbReference type="EMBL" id="REL34684.1"/>
    </source>
</evidence>
<comment type="similarity">
    <text evidence="6 7">Belongs to the class I-like SAM-binding methyltransferase superfamily. C5-methyltransferase family.</text>
</comment>
<dbReference type="RefSeq" id="WP_115999360.1">
    <property type="nucleotide sequence ID" value="NZ_QUOV01000001.1"/>
</dbReference>
<dbReference type="PROSITE" id="PS00095">
    <property type="entry name" value="C5_MTASE_2"/>
    <property type="match status" value="1"/>
</dbReference>
<dbReference type="Gene3D" id="3.40.50.150">
    <property type="entry name" value="Vaccinia Virus protein VP39"/>
    <property type="match status" value="1"/>
</dbReference>
<feature type="active site" evidence="6">
    <location>
        <position position="83"/>
    </location>
</feature>
<keyword evidence="3 6" id="KW-0949">S-adenosyl-L-methionine</keyword>
<dbReference type="SUPFAM" id="SSF53335">
    <property type="entry name" value="S-adenosyl-L-methionine-dependent methyltransferases"/>
    <property type="match status" value="1"/>
</dbReference>
<dbReference type="PROSITE" id="PS51679">
    <property type="entry name" value="SAM_MT_C5"/>
    <property type="match status" value="1"/>
</dbReference>
<dbReference type="Proteomes" id="UP000256999">
    <property type="component" value="Unassembled WGS sequence"/>
</dbReference>
<evidence type="ECO:0000256" key="1">
    <source>
        <dbReference type="ARBA" id="ARBA00022603"/>
    </source>
</evidence>
<dbReference type="EC" id="2.1.1.37" evidence="8"/>
<evidence type="ECO:0000256" key="6">
    <source>
        <dbReference type="PROSITE-ProRule" id="PRU01016"/>
    </source>
</evidence>
<comment type="catalytic activity">
    <reaction evidence="5 8">
        <text>a 2'-deoxycytidine in DNA + S-adenosyl-L-methionine = a 5-methyl-2'-deoxycytidine in DNA + S-adenosyl-L-homocysteine + H(+)</text>
        <dbReference type="Rhea" id="RHEA:13681"/>
        <dbReference type="Rhea" id="RHEA-COMP:11369"/>
        <dbReference type="Rhea" id="RHEA-COMP:11370"/>
        <dbReference type="ChEBI" id="CHEBI:15378"/>
        <dbReference type="ChEBI" id="CHEBI:57856"/>
        <dbReference type="ChEBI" id="CHEBI:59789"/>
        <dbReference type="ChEBI" id="CHEBI:85452"/>
        <dbReference type="ChEBI" id="CHEBI:85454"/>
        <dbReference type="EC" id="2.1.1.37"/>
    </reaction>
</comment>
<dbReference type="GO" id="GO:0003677">
    <property type="term" value="F:DNA binding"/>
    <property type="evidence" value="ECO:0007669"/>
    <property type="project" value="TreeGrafter"/>
</dbReference>